<protein>
    <submittedName>
        <fullName evidence="7">(salmon louse) hypothetical protein</fullName>
    </submittedName>
</protein>
<feature type="coiled-coil region" evidence="4">
    <location>
        <begin position="415"/>
        <end position="575"/>
    </location>
</feature>
<feature type="coiled-coil region" evidence="4">
    <location>
        <begin position="641"/>
        <end position="720"/>
    </location>
</feature>
<feature type="region of interest" description="Disordered" evidence="5">
    <location>
        <begin position="1379"/>
        <end position="1479"/>
    </location>
</feature>
<dbReference type="PANTHER" id="PTHR18947">
    <property type="entry name" value="HOOK PROTEINS"/>
    <property type="match status" value="1"/>
</dbReference>
<feature type="compositionally biased region" description="Basic and acidic residues" evidence="5">
    <location>
        <begin position="1456"/>
        <end position="1479"/>
    </location>
</feature>
<dbReference type="GO" id="GO:0031122">
    <property type="term" value="P:cytoplasmic microtubule organization"/>
    <property type="evidence" value="ECO:0007669"/>
    <property type="project" value="TreeGrafter"/>
</dbReference>
<feature type="coiled-coil region" evidence="4">
    <location>
        <begin position="1171"/>
        <end position="1198"/>
    </location>
</feature>
<feature type="compositionally biased region" description="Low complexity" evidence="5">
    <location>
        <begin position="1386"/>
        <end position="1395"/>
    </location>
</feature>
<dbReference type="Gene3D" id="1.10.418.10">
    <property type="entry name" value="Calponin-like domain"/>
    <property type="match status" value="1"/>
</dbReference>
<feature type="coiled-coil region" evidence="4">
    <location>
        <begin position="749"/>
        <end position="800"/>
    </location>
</feature>
<organism evidence="7 8">
    <name type="scientific">Lepeophtheirus salmonis</name>
    <name type="common">Salmon louse</name>
    <name type="synonym">Caligus salmonis</name>
    <dbReference type="NCBI Taxonomy" id="72036"/>
    <lineage>
        <taxon>Eukaryota</taxon>
        <taxon>Metazoa</taxon>
        <taxon>Ecdysozoa</taxon>
        <taxon>Arthropoda</taxon>
        <taxon>Crustacea</taxon>
        <taxon>Multicrustacea</taxon>
        <taxon>Hexanauplia</taxon>
        <taxon>Copepoda</taxon>
        <taxon>Siphonostomatoida</taxon>
        <taxon>Caligidae</taxon>
        <taxon>Lepeophtheirus</taxon>
    </lineage>
</organism>
<dbReference type="EMBL" id="HG994588">
    <property type="protein sequence ID" value="CAF3043819.1"/>
    <property type="molecule type" value="Genomic_DNA"/>
</dbReference>
<evidence type="ECO:0000256" key="4">
    <source>
        <dbReference type="SAM" id="Coils"/>
    </source>
</evidence>
<feature type="compositionally biased region" description="Low complexity" evidence="5">
    <location>
        <begin position="1233"/>
        <end position="1256"/>
    </location>
</feature>
<proteinExistence type="predicted"/>
<dbReference type="Pfam" id="PF19047">
    <property type="entry name" value="HOOK_N"/>
    <property type="match status" value="1"/>
</dbReference>
<dbReference type="InterPro" id="IPR036872">
    <property type="entry name" value="CH_dom_sf"/>
</dbReference>
<dbReference type="GO" id="GO:0051959">
    <property type="term" value="F:dynein light intermediate chain binding"/>
    <property type="evidence" value="ECO:0007669"/>
    <property type="project" value="TreeGrafter"/>
</dbReference>
<feature type="domain" description="HOOK N-terminal" evidence="6">
    <location>
        <begin position="10"/>
        <end position="158"/>
    </location>
</feature>
<dbReference type="OrthoDB" id="10254988at2759"/>
<dbReference type="GO" id="GO:0005813">
    <property type="term" value="C:centrosome"/>
    <property type="evidence" value="ECO:0007669"/>
    <property type="project" value="TreeGrafter"/>
</dbReference>
<accession>A0A7R8HFF9</accession>
<dbReference type="PANTHER" id="PTHR18947:SF28">
    <property type="entry name" value="GIRDIN, ISOFORM A"/>
    <property type="match status" value="1"/>
</dbReference>
<evidence type="ECO:0000259" key="6">
    <source>
        <dbReference type="Pfam" id="PF19047"/>
    </source>
</evidence>
<keyword evidence="3 4" id="KW-0175">Coiled coil</keyword>
<evidence type="ECO:0000256" key="1">
    <source>
        <dbReference type="ARBA" id="ARBA00004496"/>
    </source>
</evidence>
<keyword evidence="2" id="KW-0963">Cytoplasm</keyword>
<feature type="compositionally biased region" description="Low complexity" evidence="5">
    <location>
        <begin position="1318"/>
        <end position="1328"/>
    </location>
</feature>
<dbReference type="SUPFAM" id="SSF116907">
    <property type="entry name" value="Hook domain"/>
    <property type="match status" value="1"/>
</dbReference>
<evidence type="ECO:0000256" key="3">
    <source>
        <dbReference type="ARBA" id="ARBA00023054"/>
    </source>
</evidence>
<feature type="coiled-coil region" evidence="4">
    <location>
        <begin position="855"/>
        <end position="982"/>
    </location>
</feature>
<dbReference type="GO" id="GO:0030705">
    <property type="term" value="P:cytoskeleton-dependent intracellular transport"/>
    <property type="evidence" value="ECO:0007669"/>
    <property type="project" value="InterPro"/>
</dbReference>
<feature type="compositionally biased region" description="Polar residues" evidence="5">
    <location>
        <begin position="1408"/>
        <end position="1419"/>
    </location>
</feature>
<feature type="compositionally biased region" description="Low complexity" evidence="5">
    <location>
        <begin position="1276"/>
        <end position="1294"/>
    </location>
</feature>
<keyword evidence="8" id="KW-1185">Reference proteome</keyword>
<dbReference type="InterPro" id="IPR043936">
    <property type="entry name" value="HOOK_N"/>
</dbReference>
<evidence type="ECO:0000256" key="2">
    <source>
        <dbReference type="ARBA" id="ARBA00022490"/>
    </source>
</evidence>
<comment type="subcellular location">
    <subcellularLocation>
        <location evidence="1">Cytoplasm</location>
    </subcellularLocation>
</comment>
<dbReference type="GO" id="GO:0005737">
    <property type="term" value="C:cytoplasm"/>
    <property type="evidence" value="ECO:0007669"/>
    <property type="project" value="UniProtKB-SubCell"/>
</dbReference>
<sequence length="1479" mass="169642">MMEDFKDGPLMTWLRTFPDVSEEVTFLDLINGNVLLSVLQSFESEVFEHPLGSPSPHESIHQFDVKEFASKVQKFEDLIRSLKYYYEEVLGQMVIIKLPNSLLICEDPPTKDSLVEMDRLLLLILGAAVQCSQKETVIQCIKNLPVAVQEAIVIKIKEVTDNPTNVWTSELNDPSSLVPNQRDLMYVLLVSHVKKLVKERDEFARQMVGLSASAKVKKNSDQNVKEGQKRGMDGVEEAVLGIEIRKLNQELNDKNESLAEASEDNQTKTHQIRKLKQENLQLVQEARNYKCHQDELDILQERAAKVDKLEADILVYKDKANQLEYCKSRFEDYKEDNRILTEAKVMLVEQLEQARTQNDKIKINDLIEENMSLSLNTKNSLSESQSLLIELQSLKNLDTDSNVLAEQLGKDLPKIHRLEIENQHLKTELEKLQVEGFHALSGKILDLEKENKKYSLEVTHLKERINRETDECEKLEKELVHMKDKCKQHKGVIGGLKESEEQIRIEKDTEVESLKSQISCLRKRQEQSQNEQINLLTEENQKLTKDMTEIRRKTATLESEKKKRIQNDLDTLKEDFSLEKKTLSLEISKEGLDSAQENLHLKYSNSRMEINTLMEEARKKDSEISSILRERNEFKAYRSKYDEVSKSLEEMNSKHKSLETEFNRTQRQVQNLKNKVIEVESLSSEVEQENKKLTKQNHNLKETANKVEKLEKDNIKHEADYDLIKRINESLTKEVERAKDGIELRDVTIEEQNSKFSNLERENDKLNLELRELQEKSSKLKEIEEETRNLNQKAVFATKTCITLREKLVKEKVMTENLAQEIDFINDSLIRRFGFDKEALKSNENIDLSVSNERNIFLENKVKELSEIKHVLQNEIELLQIKVDGGDAKSEIEKQLNVVLKEKEAVDTEVMNLKLQISQLENKVSLFQTEKAHINQELVKLTEDRASLQVENTTLNSQSAMLLNQINQLQSANTKLDTEREKWGKLRKVLNSDKESLIIDQERLQKLHEIRRYQTITASLDEDQNTLLRAKKAIDIDRENLRTDARTLSNLRSEHARLKEDFRSLFTSNEKIKQDFCGLQTDYKTLKTLHNKLMLEHTAIRGENELINDKNVTLEIDNDKLINKCEVLVKLNDSLEDDRKGLMSQVKILLSQYHELLTQALSDKEHYHEEEKVYNDRVHNLARQKEKLEEKIFEQYKKMESYTPKKSGFGSQIVQKMRKASSHLMLSKSRPINSSTISNNAANNSSSSTSSSIVNVRPRGSHRNSRPGPILEDGLDSSSLGSGGNDSLDSGSHSPNQPQNSVADSRRVGKFDNMDGDNVSINSIVSSSGHSNTNAAQGQNYYADEIPTRDIGSERLFNHSSQGDVGLPNVTLENMNNRSSHRYFNNDRSSSSDRSSTPRLASWKSDHSSPAPSNGSQENGAPPIKPRKTSGVPPKRPPKSGDISKRVKSENSLNGHEFHDNDSDSNKSKILSKKNEKCC</sequence>
<gene>
    <name evidence="7" type="ORF">LSAA_15125</name>
</gene>
<dbReference type="CDD" id="cd22223">
    <property type="entry name" value="HkD_HkRP"/>
    <property type="match status" value="1"/>
</dbReference>
<evidence type="ECO:0000313" key="8">
    <source>
        <dbReference type="Proteomes" id="UP000675881"/>
    </source>
</evidence>
<dbReference type="Proteomes" id="UP000675881">
    <property type="component" value="Chromosome 9"/>
</dbReference>
<dbReference type="GO" id="GO:0008017">
    <property type="term" value="F:microtubule binding"/>
    <property type="evidence" value="ECO:0007669"/>
    <property type="project" value="TreeGrafter"/>
</dbReference>
<feature type="region of interest" description="Disordered" evidence="5">
    <location>
        <begin position="1220"/>
        <end position="1336"/>
    </location>
</feature>
<evidence type="ECO:0000313" key="7">
    <source>
        <dbReference type="EMBL" id="CAF3043819.1"/>
    </source>
</evidence>
<evidence type="ECO:0000256" key="5">
    <source>
        <dbReference type="SAM" id="MobiDB-lite"/>
    </source>
</evidence>
<feature type="compositionally biased region" description="Basic and acidic residues" evidence="5">
    <location>
        <begin position="1304"/>
        <end position="1313"/>
    </location>
</feature>
<reference evidence="7" key="1">
    <citation type="submission" date="2021-02" db="EMBL/GenBank/DDBJ databases">
        <authorList>
            <person name="Bekaert M."/>
        </authorList>
    </citation>
    <scope>NUCLEOTIDE SEQUENCE</scope>
    <source>
        <strain evidence="7">IoA-00</strain>
    </source>
</reference>
<name>A0A7R8HFF9_LEPSM</name>
<feature type="coiled-coil region" evidence="4">
    <location>
        <begin position="244"/>
        <end position="309"/>
    </location>
</feature>